<evidence type="ECO:0000259" key="3">
    <source>
        <dbReference type="SMART" id="SM00903"/>
    </source>
</evidence>
<dbReference type="GO" id="GO:0010181">
    <property type="term" value="F:FMN binding"/>
    <property type="evidence" value="ECO:0007669"/>
    <property type="project" value="InterPro"/>
</dbReference>
<keyword evidence="5" id="KW-1185">Reference proteome</keyword>
<dbReference type="PANTHER" id="PTHR30466">
    <property type="entry name" value="FLAVIN REDUCTASE"/>
    <property type="match status" value="1"/>
</dbReference>
<dbReference type="InterPro" id="IPR050268">
    <property type="entry name" value="NADH-dep_flavin_reductase"/>
</dbReference>
<proteinExistence type="inferred from homology"/>
<dbReference type="AlphaFoldDB" id="A0A1M7KED7"/>
<evidence type="ECO:0000313" key="5">
    <source>
        <dbReference type="Proteomes" id="UP000184440"/>
    </source>
</evidence>
<comment type="similarity">
    <text evidence="1">Belongs to the non-flavoprotein flavin reductase family.</text>
</comment>
<sequence length="164" mass="17813">MSISPIIGTDPGRLRRVFSAFPTGVTALAAEPEGFPVGMAASSFTSVSLDPPLVSVCVARTSRTWPALRVASRIGVSVLSDGHAEASRQLSAKEGDRFGGHRWRRSDDRALFLEDAAAWLDCSLEQEIPAGDHHIVLLRVHDLDIDPEAEPLVFHRSGYRRLAS</sequence>
<dbReference type="Gene3D" id="2.30.110.10">
    <property type="entry name" value="Electron Transport, Fmn-binding Protein, Chain A"/>
    <property type="match status" value="1"/>
</dbReference>
<evidence type="ECO:0000313" key="4">
    <source>
        <dbReference type="EMBL" id="SHM63623.1"/>
    </source>
</evidence>
<dbReference type="RefSeq" id="WP_073251984.1">
    <property type="nucleotide sequence ID" value="NZ_FRCS01000001.1"/>
</dbReference>
<dbReference type="GO" id="GO:0042602">
    <property type="term" value="F:riboflavin reductase (NADPH) activity"/>
    <property type="evidence" value="ECO:0007669"/>
    <property type="project" value="TreeGrafter"/>
</dbReference>
<dbReference type="STRING" id="134849.SAMN05443668_1011094"/>
<accession>A0A1M7KED7</accession>
<dbReference type="EMBL" id="FRCS01000001">
    <property type="protein sequence ID" value="SHM63623.1"/>
    <property type="molecule type" value="Genomic_DNA"/>
</dbReference>
<gene>
    <name evidence="4" type="ORF">SAMN05443668_1011094</name>
</gene>
<reference evidence="4 5" key="1">
    <citation type="submission" date="2016-11" db="EMBL/GenBank/DDBJ databases">
        <authorList>
            <person name="Jaros S."/>
            <person name="Januszkiewicz K."/>
            <person name="Wedrychowicz H."/>
        </authorList>
    </citation>
    <scope>NUCLEOTIDE SEQUENCE [LARGE SCALE GENOMIC DNA]</scope>
    <source>
        <strain evidence="4 5">DSM 46144</strain>
    </source>
</reference>
<dbReference type="OrthoDB" id="9792858at2"/>
<dbReference type="PANTHER" id="PTHR30466:SF11">
    <property type="entry name" value="FLAVIN-DEPENDENT MONOOXYGENASE, REDUCTASE SUBUNIT HSAB"/>
    <property type="match status" value="1"/>
</dbReference>
<evidence type="ECO:0000256" key="1">
    <source>
        <dbReference type="ARBA" id="ARBA00008898"/>
    </source>
</evidence>
<dbReference type="InterPro" id="IPR002563">
    <property type="entry name" value="Flavin_Rdtase-like_dom"/>
</dbReference>
<dbReference type="SUPFAM" id="SSF50475">
    <property type="entry name" value="FMN-binding split barrel"/>
    <property type="match status" value="1"/>
</dbReference>
<dbReference type="Proteomes" id="UP000184440">
    <property type="component" value="Unassembled WGS sequence"/>
</dbReference>
<name>A0A1M7KED7_9ACTN</name>
<dbReference type="InterPro" id="IPR012349">
    <property type="entry name" value="Split_barrel_FMN-bd"/>
</dbReference>
<dbReference type="SMART" id="SM00903">
    <property type="entry name" value="Flavin_Reduct"/>
    <property type="match status" value="1"/>
</dbReference>
<protein>
    <submittedName>
        <fullName evidence="4">NADH-FMN oxidoreductase RutF, flavin reductase (DIM6/NTAB) family</fullName>
    </submittedName>
</protein>
<keyword evidence="2" id="KW-0560">Oxidoreductase</keyword>
<feature type="domain" description="Flavin reductase like" evidence="3">
    <location>
        <begin position="18"/>
        <end position="161"/>
    </location>
</feature>
<organism evidence="4 5">
    <name type="scientific">Cryptosporangium aurantiacum</name>
    <dbReference type="NCBI Taxonomy" id="134849"/>
    <lineage>
        <taxon>Bacteria</taxon>
        <taxon>Bacillati</taxon>
        <taxon>Actinomycetota</taxon>
        <taxon>Actinomycetes</taxon>
        <taxon>Cryptosporangiales</taxon>
        <taxon>Cryptosporangiaceae</taxon>
        <taxon>Cryptosporangium</taxon>
    </lineage>
</organism>
<dbReference type="Pfam" id="PF01613">
    <property type="entry name" value="Flavin_Reduct"/>
    <property type="match status" value="1"/>
</dbReference>
<evidence type="ECO:0000256" key="2">
    <source>
        <dbReference type="ARBA" id="ARBA00023002"/>
    </source>
</evidence>